<sequence>MNIKTAIITGVNGQDGAYLSKLLLSKGYRVIGVIRRKQANLEKLRYLKVLDKITIEIANLLHKKAIDVLLEKYKPQEFYNLAAQSSVYESFISPKATFEFNTLSVFNILDAVKQFDKNIRIYQASSSEMFGKVNALPITENSILHPVSPYAISKASAHYTCVFFRESYQMHVSSGILFNHESYLRDTTFFVKKVITSCIKISKGELDILEVGNISIKRDFGFAPKYVEAMHLMLQKSTPSDYLICSGKSVSLKEIIDYVFDKIGVDKAKYKSNSELFRPSEIIDIYGDNSKAKNTLNWDYNYSFFDILDMLINEELENRQNESASKKLP</sequence>
<name>A0ABV7Z392_9BACT</name>
<dbReference type="PANTHER" id="PTHR43715">
    <property type="entry name" value="GDP-MANNOSE 4,6-DEHYDRATASE"/>
    <property type="match status" value="1"/>
</dbReference>
<evidence type="ECO:0000313" key="7">
    <source>
        <dbReference type="Proteomes" id="UP001595616"/>
    </source>
</evidence>
<evidence type="ECO:0000313" key="6">
    <source>
        <dbReference type="EMBL" id="MFC3812736.1"/>
    </source>
</evidence>
<comment type="cofactor">
    <cofactor evidence="1">
        <name>NADP(+)</name>
        <dbReference type="ChEBI" id="CHEBI:58349"/>
    </cofactor>
</comment>
<keyword evidence="4 6" id="KW-0456">Lyase</keyword>
<dbReference type="RefSeq" id="WP_379839630.1">
    <property type="nucleotide sequence ID" value="NZ_JBHRYQ010000001.1"/>
</dbReference>
<keyword evidence="7" id="KW-1185">Reference proteome</keyword>
<dbReference type="SUPFAM" id="SSF51735">
    <property type="entry name" value="NAD(P)-binding Rossmann-fold domains"/>
    <property type="match status" value="1"/>
</dbReference>
<dbReference type="InterPro" id="IPR036291">
    <property type="entry name" value="NAD(P)-bd_dom_sf"/>
</dbReference>
<feature type="domain" description="NAD(P)-binding" evidence="5">
    <location>
        <begin position="7"/>
        <end position="310"/>
    </location>
</feature>
<dbReference type="Gene3D" id="3.90.25.10">
    <property type="entry name" value="UDP-galactose 4-epimerase, domain 1"/>
    <property type="match status" value="1"/>
</dbReference>
<evidence type="ECO:0000256" key="2">
    <source>
        <dbReference type="ARBA" id="ARBA00009263"/>
    </source>
</evidence>
<protein>
    <recommendedName>
        <fullName evidence="3">GDP-mannose 4,6-dehydratase</fullName>
        <ecNumber evidence="3">4.2.1.47</ecNumber>
    </recommendedName>
</protein>
<comment type="caution">
    <text evidence="6">The sequence shown here is derived from an EMBL/GenBank/DDBJ whole genome shotgun (WGS) entry which is preliminary data.</text>
</comment>
<evidence type="ECO:0000259" key="5">
    <source>
        <dbReference type="Pfam" id="PF16363"/>
    </source>
</evidence>
<gene>
    <name evidence="6" type="ORF">ACFOOI_18885</name>
</gene>
<dbReference type="EC" id="4.2.1.47" evidence="3"/>
<dbReference type="GO" id="GO:0008446">
    <property type="term" value="F:GDP-mannose 4,6-dehydratase activity"/>
    <property type="evidence" value="ECO:0007669"/>
    <property type="project" value="UniProtKB-EC"/>
</dbReference>
<accession>A0ABV7Z392</accession>
<reference evidence="7" key="1">
    <citation type="journal article" date="2019" name="Int. J. Syst. Evol. Microbiol.">
        <title>The Global Catalogue of Microorganisms (GCM) 10K type strain sequencing project: providing services to taxonomists for standard genome sequencing and annotation.</title>
        <authorList>
            <consortium name="The Broad Institute Genomics Platform"/>
            <consortium name="The Broad Institute Genome Sequencing Center for Infectious Disease"/>
            <person name="Wu L."/>
            <person name="Ma J."/>
        </authorList>
    </citation>
    <scope>NUCLEOTIDE SEQUENCE [LARGE SCALE GENOMIC DNA]</scope>
    <source>
        <strain evidence="7">CECT 7956</strain>
    </source>
</reference>
<proteinExistence type="inferred from homology"/>
<comment type="similarity">
    <text evidence="2">Belongs to the NAD(P)-dependent epimerase/dehydratase family. GDP-mannose 4,6-dehydratase subfamily.</text>
</comment>
<dbReference type="InterPro" id="IPR016040">
    <property type="entry name" value="NAD(P)-bd_dom"/>
</dbReference>
<dbReference type="Proteomes" id="UP001595616">
    <property type="component" value="Unassembled WGS sequence"/>
</dbReference>
<organism evidence="6 7">
    <name type="scientific">Lacihabitans lacunae</name>
    <dbReference type="NCBI Taxonomy" id="1028214"/>
    <lineage>
        <taxon>Bacteria</taxon>
        <taxon>Pseudomonadati</taxon>
        <taxon>Bacteroidota</taxon>
        <taxon>Cytophagia</taxon>
        <taxon>Cytophagales</taxon>
        <taxon>Leadbetterellaceae</taxon>
        <taxon>Lacihabitans</taxon>
    </lineage>
</organism>
<evidence type="ECO:0000256" key="4">
    <source>
        <dbReference type="ARBA" id="ARBA00023239"/>
    </source>
</evidence>
<dbReference type="EMBL" id="JBHRYQ010000001">
    <property type="protein sequence ID" value="MFC3812736.1"/>
    <property type="molecule type" value="Genomic_DNA"/>
</dbReference>
<dbReference type="CDD" id="cd05260">
    <property type="entry name" value="GDP_MD_SDR_e"/>
    <property type="match status" value="1"/>
</dbReference>
<dbReference type="PANTHER" id="PTHR43715:SF1">
    <property type="entry name" value="GDP-MANNOSE 4,6 DEHYDRATASE"/>
    <property type="match status" value="1"/>
</dbReference>
<dbReference type="Gene3D" id="3.40.50.720">
    <property type="entry name" value="NAD(P)-binding Rossmann-like Domain"/>
    <property type="match status" value="1"/>
</dbReference>
<evidence type="ECO:0000256" key="1">
    <source>
        <dbReference type="ARBA" id="ARBA00001937"/>
    </source>
</evidence>
<dbReference type="InterPro" id="IPR006368">
    <property type="entry name" value="GDP_Man_deHydtase"/>
</dbReference>
<dbReference type="Pfam" id="PF16363">
    <property type="entry name" value="GDP_Man_Dehyd"/>
    <property type="match status" value="1"/>
</dbReference>
<evidence type="ECO:0000256" key="3">
    <source>
        <dbReference type="ARBA" id="ARBA00011989"/>
    </source>
</evidence>